<reference evidence="9 10" key="1">
    <citation type="submission" date="2017-04" db="EMBL/GenBank/DDBJ databases">
        <title>Comparative genome analysis of Subtercola boreus.</title>
        <authorList>
            <person name="Cho Y.-J."/>
            <person name="Cho A."/>
            <person name="Kim O.-S."/>
            <person name="Lee J.-I."/>
        </authorList>
    </citation>
    <scope>NUCLEOTIDE SEQUENCE [LARGE SCALE GENOMIC DNA]</scope>
    <source>
        <strain evidence="9 10">P27444</strain>
    </source>
</reference>
<protein>
    <recommendedName>
        <fullName evidence="11">RNA polymerase subunit sigma-24</fullName>
    </recommendedName>
</protein>
<dbReference type="Gene3D" id="1.10.10.10">
    <property type="entry name" value="Winged helix-like DNA-binding domain superfamily/Winged helix DNA-binding domain"/>
    <property type="match status" value="1"/>
</dbReference>
<evidence type="ECO:0000256" key="3">
    <source>
        <dbReference type="ARBA" id="ARBA00023082"/>
    </source>
</evidence>
<gene>
    <name evidence="9" type="ORF">B7R21_15915</name>
</gene>
<feature type="domain" description="RNA polymerase sigma factor 70 region 4 type 2" evidence="8">
    <location>
        <begin position="140"/>
        <end position="192"/>
    </location>
</feature>
<evidence type="ECO:0000259" key="8">
    <source>
        <dbReference type="Pfam" id="PF08281"/>
    </source>
</evidence>
<dbReference type="Pfam" id="PF08281">
    <property type="entry name" value="Sigma70_r4_2"/>
    <property type="match status" value="1"/>
</dbReference>
<evidence type="ECO:0008006" key="11">
    <source>
        <dbReference type="Google" id="ProtNLM"/>
    </source>
</evidence>
<feature type="domain" description="RNA polymerase sigma-70 region 2" evidence="7">
    <location>
        <begin position="40"/>
        <end position="106"/>
    </location>
</feature>
<dbReference type="InterPro" id="IPR036388">
    <property type="entry name" value="WH-like_DNA-bd_sf"/>
</dbReference>
<dbReference type="Pfam" id="PF04542">
    <property type="entry name" value="Sigma70_r2"/>
    <property type="match status" value="1"/>
</dbReference>
<organism evidence="9 10">
    <name type="scientific">Subtercola boreus</name>
    <dbReference type="NCBI Taxonomy" id="120213"/>
    <lineage>
        <taxon>Bacteria</taxon>
        <taxon>Bacillati</taxon>
        <taxon>Actinomycetota</taxon>
        <taxon>Actinomycetes</taxon>
        <taxon>Micrococcales</taxon>
        <taxon>Microbacteriaceae</taxon>
        <taxon>Subtercola</taxon>
    </lineage>
</organism>
<dbReference type="GO" id="GO:0003677">
    <property type="term" value="F:DNA binding"/>
    <property type="evidence" value="ECO:0007669"/>
    <property type="project" value="UniProtKB-KW"/>
</dbReference>
<evidence type="ECO:0000256" key="2">
    <source>
        <dbReference type="ARBA" id="ARBA00023015"/>
    </source>
</evidence>
<dbReference type="Gene3D" id="1.10.1740.10">
    <property type="match status" value="1"/>
</dbReference>
<keyword evidence="5" id="KW-0804">Transcription</keyword>
<sequence>MTTSSEADPGIVNPPPRDAITDDTLLARCAQGDKRSFESLYDRHVRTVHAYSLTHLQNSEDAEEITQDVFATLWERRRTITLVGSSALPWLLVTGKNKIMNRLRARETYLRRHSSAPVDETTPSREPGPEPTALTVELRAAIATAMAALSETDQTVFRLCIIEGRSYAEAARLSATSQGAIRNRLSRLRTHLRSELHTIRGNQ</sequence>
<feature type="region of interest" description="Disordered" evidence="6">
    <location>
        <begin position="111"/>
        <end position="131"/>
    </location>
</feature>
<dbReference type="InterPro" id="IPR013324">
    <property type="entry name" value="RNA_pol_sigma_r3/r4-like"/>
</dbReference>
<dbReference type="SUPFAM" id="SSF88946">
    <property type="entry name" value="Sigma2 domain of RNA polymerase sigma factors"/>
    <property type="match status" value="1"/>
</dbReference>
<accession>A0A3E0VDB6</accession>
<dbReference type="InterPro" id="IPR013325">
    <property type="entry name" value="RNA_pol_sigma_r2"/>
</dbReference>
<dbReference type="InterPro" id="IPR014284">
    <property type="entry name" value="RNA_pol_sigma-70_dom"/>
</dbReference>
<evidence type="ECO:0000256" key="5">
    <source>
        <dbReference type="ARBA" id="ARBA00023163"/>
    </source>
</evidence>
<dbReference type="SUPFAM" id="SSF88659">
    <property type="entry name" value="Sigma3 and sigma4 domains of RNA polymerase sigma factors"/>
    <property type="match status" value="1"/>
</dbReference>
<proteinExistence type="inferred from homology"/>
<dbReference type="Proteomes" id="UP000256709">
    <property type="component" value="Unassembled WGS sequence"/>
</dbReference>
<dbReference type="InterPro" id="IPR007627">
    <property type="entry name" value="RNA_pol_sigma70_r2"/>
</dbReference>
<dbReference type="AlphaFoldDB" id="A0A3E0VDB6"/>
<evidence type="ECO:0000313" key="10">
    <source>
        <dbReference type="Proteomes" id="UP000256709"/>
    </source>
</evidence>
<evidence type="ECO:0000313" key="9">
    <source>
        <dbReference type="EMBL" id="RFA07655.1"/>
    </source>
</evidence>
<evidence type="ECO:0000256" key="1">
    <source>
        <dbReference type="ARBA" id="ARBA00010641"/>
    </source>
</evidence>
<comment type="similarity">
    <text evidence="1">Belongs to the sigma-70 factor family. ECF subfamily.</text>
</comment>
<dbReference type="GO" id="GO:0006352">
    <property type="term" value="P:DNA-templated transcription initiation"/>
    <property type="evidence" value="ECO:0007669"/>
    <property type="project" value="InterPro"/>
</dbReference>
<name>A0A3E0VDB6_9MICO</name>
<comment type="caution">
    <text evidence="9">The sequence shown here is derived from an EMBL/GenBank/DDBJ whole genome shotgun (WGS) entry which is preliminary data.</text>
</comment>
<dbReference type="InterPro" id="IPR013249">
    <property type="entry name" value="RNA_pol_sigma70_r4_t2"/>
</dbReference>
<dbReference type="PANTHER" id="PTHR43133">
    <property type="entry name" value="RNA POLYMERASE ECF-TYPE SIGMA FACTO"/>
    <property type="match status" value="1"/>
</dbReference>
<dbReference type="NCBIfam" id="TIGR02937">
    <property type="entry name" value="sigma70-ECF"/>
    <property type="match status" value="1"/>
</dbReference>
<dbReference type="OrthoDB" id="5243766at2"/>
<dbReference type="EMBL" id="NBXA01000026">
    <property type="protein sequence ID" value="RFA07655.1"/>
    <property type="molecule type" value="Genomic_DNA"/>
</dbReference>
<dbReference type="InterPro" id="IPR039425">
    <property type="entry name" value="RNA_pol_sigma-70-like"/>
</dbReference>
<keyword evidence="2" id="KW-0805">Transcription regulation</keyword>
<evidence type="ECO:0000259" key="7">
    <source>
        <dbReference type="Pfam" id="PF04542"/>
    </source>
</evidence>
<dbReference type="PANTHER" id="PTHR43133:SF8">
    <property type="entry name" value="RNA POLYMERASE SIGMA FACTOR HI_1459-RELATED"/>
    <property type="match status" value="1"/>
</dbReference>
<evidence type="ECO:0000256" key="6">
    <source>
        <dbReference type="SAM" id="MobiDB-lite"/>
    </source>
</evidence>
<dbReference type="GO" id="GO:0016987">
    <property type="term" value="F:sigma factor activity"/>
    <property type="evidence" value="ECO:0007669"/>
    <property type="project" value="UniProtKB-KW"/>
</dbReference>
<evidence type="ECO:0000256" key="4">
    <source>
        <dbReference type="ARBA" id="ARBA00023125"/>
    </source>
</evidence>
<keyword evidence="4" id="KW-0238">DNA-binding</keyword>
<keyword evidence="3" id="KW-0731">Sigma factor</keyword>
<dbReference type="RefSeq" id="WP_116284192.1">
    <property type="nucleotide sequence ID" value="NZ_NBXA01000026.1"/>
</dbReference>